<dbReference type="Gene3D" id="3.10.20.310">
    <property type="entry name" value="membrane protein fhac"/>
    <property type="match status" value="1"/>
</dbReference>
<feature type="chain" id="PRO_5046497937" description="ShlB/FhaC/HecB family hemolysin secretion/activation protein" evidence="5">
    <location>
        <begin position="45"/>
        <end position="581"/>
    </location>
</feature>
<organism evidence="8 9">
    <name type="scientific">Dyella acidisoli</name>
    <dbReference type="NCBI Taxonomy" id="1867834"/>
    <lineage>
        <taxon>Bacteria</taxon>
        <taxon>Pseudomonadati</taxon>
        <taxon>Pseudomonadota</taxon>
        <taxon>Gammaproteobacteria</taxon>
        <taxon>Lysobacterales</taxon>
        <taxon>Rhodanobacteraceae</taxon>
        <taxon>Dyella</taxon>
    </lineage>
</organism>
<dbReference type="Pfam" id="PF03865">
    <property type="entry name" value="ShlB"/>
    <property type="match status" value="1"/>
</dbReference>
<dbReference type="Gene3D" id="2.40.160.50">
    <property type="entry name" value="membrane protein fhac: a member of the omp85/tpsb transporter family"/>
    <property type="match status" value="1"/>
</dbReference>
<keyword evidence="9" id="KW-1185">Reference proteome</keyword>
<evidence type="ECO:0000256" key="3">
    <source>
        <dbReference type="ARBA" id="ARBA00023237"/>
    </source>
</evidence>
<name>A0ABQ5XT19_9GAMM</name>
<dbReference type="Proteomes" id="UP001156670">
    <property type="component" value="Unassembled WGS sequence"/>
</dbReference>
<comment type="caution">
    <text evidence="8">The sequence shown here is derived from an EMBL/GenBank/DDBJ whole genome shotgun (WGS) entry which is preliminary data.</text>
</comment>
<evidence type="ECO:0000256" key="4">
    <source>
        <dbReference type="SAM" id="MobiDB-lite"/>
    </source>
</evidence>
<keyword evidence="5" id="KW-0732">Signal</keyword>
<feature type="signal peptide" evidence="5">
    <location>
        <begin position="1"/>
        <end position="44"/>
    </location>
</feature>
<dbReference type="RefSeq" id="WP_284322716.1">
    <property type="nucleotide sequence ID" value="NZ_BSOB01000053.1"/>
</dbReference>
<keyword evidence="1" id="KW-0472">Membrane</keyword>
<dbReference type="PANTHER" id="PTHR34597">
    <property type="entry name" value="SLR1661 PROTEIN"/>
    <property type="match status" value="1"/>
</dbReference>
<protein>
    <recommendedName>
        <fullName evidence="10">ShlB/FhaC/HecB family hemolysin secretion/activation protein</fullName>
    </recommendedName>
</protein>
<evidence type="ECO:0000259" key="7">
    <source>
        <dbReference type="Pfam" id="PF08479"/>
    </source>
</evidence>
<dbReference type="InterPro" id="IPR051544">
    <property type="entry name" value="TPS_OM_transporter"/>
</dbReference>
<evidence type="ECO:0008006" key="10">
    <source>
        <dbReference type="Google" id="ProtNLM"/>
    </source>
</evidence>
<dbReference type="PANTHER" id="PTHR34597:SF1">
    <property type="entry name" value="HEME_HEMOPEXIN TRANSPORTER PROTEIN HUXB"/>
    <property type="match status" value="1"/>
</dbReference>
<evidence type="ECO:0000256" key="1">
    <source>
        <dbReference type="ARBA" id="ARBA00022452"/>
    </source>
</evidence>
<accession>A0ABQ5XT19</accession>
<proteinExistence type="predicted"/>
<evidence type="ECO:0000256" key="2">
    <source>
        <dbReference type="ARBA" id="ARBA00022692"/>
    </source>
</evidence>
<keyword evidence="3" id="KW-0998">Cell outer membrane</keyword>
<dbReference type="InterPro" id="IPR005565">
    <property type="entry name" value="Hemolysn_activator_HlyB_C"/>
</dbReference>
<keyword evidence="1" id="KW-1134">Transmembrane beta strand</keyword>
<evidence type="ECO:0000259" key="6">
    <source>
        <dbReference type="Pfam" id="PF03865"/>
    </source>
</evidence>
<evidence type="ECO:0000313" key="8">
    <source>
        <dbReference type="EMBL" id="GLQ95030.1"/>
    </source>
</evidence>
<evidence type="ECO:0000313" key="9">
    <source>
        <dbReference type="Proteomes" id="UP001156670"/>
    </source>
</evidence>
<keyword evidence="2" id="KW-0812">Transmembrane</keyword>
<gene>
    <name evidence="8" type="ORF">GCM10007901_39830</name>
</gene>
<feature type="domain" description="Haemolysin activator HlyB C-terminal" evidence="6">
    <location>
        <begin position="227"/>
        <end position="537"/>
    </location>
</feature>
<sequence length="581" mass="62980">MKTHSKRSYFPGELMNNVPHSATPRLTLIFVALAAALCVSNVHAQHVTPPQTNSGQLLQQMQPPPQQPSSNLDLNIQKQKAAHSEDNTKFFVRSIEITGNSLIKTDALHSLVASGEGHELSLNDLDDLAAKVSDYYHDHGYPLATAYVPAQTLREGVVRIAVVEARYGKVELQNQSSVGNYPLGATLSPLQAGQPVREYGLERSLLLLSDVPGAIVSSVMRPGEAEGTSDLIVNVTDAPRYTGTLGMDDYGNAYTDRVRFSGTFDVNGLFHQGDVLDFNGVSSGGGMSYGHVGYRYLLTGQGTTIGMAVSGLTYKLGNGLSDLHAHGTATTQSVNLSQPFIRNTAGNLYAQLEFDHKRLRDDIDLAGIETHRHSNSWVLTVAGDQRDHTGITNFNISGTHGRLYVDNFQTLFVDYFGARTSGSYTKIDYSVSRLQQLNVTNALYFGFSGQHANKNLDTSEQFYLGGPSTVRGYDVGVLSGAQGSLATLEYRHDFAISALPGPWQASAFVDSGRVQVYKQPFIPGQNSGRLSSAGIGLHWTAPHDWVIGTSVAKPIGNKPELAGPHTGTSTRFWLQVQKGFY</sequence>
<dbReference type="InterPro" id="IPR013686">
    <property type="entry name" value="Polypept-transport_assoc_ShlB"/>
</dbReference>
<dbReference type="Pfam" id="PF08479">
    <property type="entry name" value="POTRA_2"/>
    <property type="match status" value="1"/>
</dbReference>
<feature type="region of interest" description="Disordered" evidence="4">
    <location>
        <begin position="49"/>
        <end position="71"/>
    </location>
</feature>
<dbReference type="EMBL" id="BSOB01000053">
    <property type="protein sequence ID" value="GLQ95030.1"/>
    <property type="molecule type" value="Genomic_DNA"/>
</dbReference>
<feature type="domain" description="Polypeptide-transport-associated ShlB-type" evidence="7">
    <location>
        <begin position="90"/>
        <end position="164"/>
    </location>
</feature>
<evidence type="ECO:0000256" key="5">
    <source>
        <dbReference type="SAM" id="SignalP"/>
    </source>
</evidence>
<reference evidence="9" key="1">
    <citation type="journal article" date="2019" name="Int. J. Syst. Evol. Microbiol.">
        <title>The Global Catalogue of Microorganisms (GCM) 10K type strain sequencing project: providing services to taxonomists for standard genome sequencing and annotation.</title>
        <authorList>
            <consortium name="The Broad Institute Genomics Platform"/>
            <consortium name="The Broad Institute Genome Sequencing Center for Infectious Disease"/>
            <person name="Wu L."/>
            <person name="Ma J."/>
        </authorList>
    </citation>
    <scope>NUCLEOTIDE SEQUENCE [LARGE SCALE GENOMIC DNA]</scope>
    <source>
        <strain evidence="9">NBRC 111980</strain>
    </source>
</reference>